<dbReference type="OrthoDB" id="10257275at2759"/>
<dbReference type="AlphaFoldDB" id="A0A8J2SVQ9"/>
<keyword evidence="6 9" id="KW-1133">Transmembrane helix</keyword>
<keyword evidence="12" id="KW-1185">Reference proteome</keyword>
<dbReference type="GO" id="GO:0004252">
    <property type="term" value="F:serine-type endopeptidase activity"/>
    <property type="evidence" value="ECO:0007669"/>
    <property type="project" value="InterPro"/>
</dbReference>
<evidence type="ECO:0000256" key="2">
    <source>
        <dbReference type="ARBA" id="ARBA00009045"/>
    </source>
</evidence>
<dbReference type="Pfam" id="PF01694">
    <property type="entry name" value="Rhomboid"/>
    <property type="match status" value="1"/>
</dbReference>
<organism evidence="11 12">
    <name type="scientific">Pelagomonas calceolata</name>
    <dbReference type="NCBI Taxonomy" id="35677"/>
    <lineage>
        <taxon>Eukaryota</taxon>
        <taxon>Sar</taxon>
        <taxon>Stramenopiles</taxon>
        <taxon>Ochrophyta</taxon>
        <taxon>Pelagophyceae</taxon>
        <taxon>Pelagomonadales</taxon>
        <taxon>Pelagomonadaceae</taxon>
        <taxon>Pelagomonas</taxon>
    </lineage>
</organism>
<evidence type="ECO:0000256" key="4">
    <source>
        <dbReference type="ARBA" id="ARBA00022692"/>
    </source>
</evidence>
<protein>
    <recommendedName>
        <fullName evidence="10">Peptidase S54 rhomboid domain-containing protein</fullName>
    </recommendedName>
</protein>
<evidence type="ECO:0000256" key="8">
    <source>
        <dbReference type="SAM" id="MobiDB-lite"/>
    </source>
</evidence>
<reference evidence="11" key="1">
    <citation type="submission" date="2021-11" db="EMBL/GenBank/DDBJ databases">
        <authorList>
            <consortium name="Genoscope - CEA"/>
            <person name="William W."/>
        </authorList>
    </citation>
    <scope>NUCLEOTIDE SEQUENCE</scope>
</reference>
<gene>
    <name evidence="11" type="ORF">PECAL_4P20740</name>
</gene>
<dbReference type="SUPFAM" id="SSF144091">
    <property type="entry name" value="Rhomboid-like"/>
    <property type="match status" value="1"/>
</dbReference>
<comment type="caution">
    <text evidence="11">The sequence shown here is derived from an EMBL/GenBank/DDBJ whole genome shotgun (WGS) entry which is preliminary data.</text>
</comment>
<comment type="subcellular location">
    <subcellularLocation>
        <location evidence="1">Membrane</location>
        <topology evidence="1">Multi-pass membrane protein</topology>
    </subcellularLocation>
</comment>
<evidence type="ECO:0000256" key="1">
    <source>
        <dbReference type="ARBA" id="ARBA00004141"/>
    </source>
</evidence>
<dbReference type="Gene3D" id="1.20.1540.10">
    <property type="entry name" value="Rhomboid-like"/>
    <property type="match status" value="1"/>
</dbReference>
<evidence type="ECO:0000256" key="5">
    <source>
        <dbReference type="ARBA" id="ARBA00022801"/>
    </source>
</evidence>
<name>A0A8J2SVQ9_9STRA</name>
<evidence type="ECO:0000256" key="6">
    <source>
        <dbReference type="ARBA" id="ARBA00022989"/>
    </source>
</evidence>
<dbReference type="Proteomes" id="UP000789595">
    <property type="component" value="Unassembled WGS sequence"/>
</dbReference>
<accession>A0A8J2SVQ9</accession>
<dbReference type="GO" id="GO:0006508">
    <property type="term" value="P:proteolysis"/>
    <property type="evidence" value="ECO:0007669"/>
    <property type="project" value="UniProtKB-KW"/>
</dbReference>
<proteinExistence type="inferred from homology"/>
<dbReference type="EMBL" id="CAKKNE010000004">
    <property type="protein sequence ID" value="CAH0374772.1"/>
    <property type="molecule type" value="Genomic_DNA"/>
</dbReference>
<dbReference type="PANTHER" id="PTHR43066">
    <property type="entry name" value="RHOMBOID-RELATED PROTEIN"/>
    <property type="match status" value="1"/>
</dbReference>
<evidence type="ECO:0000313" key="11">
    <source>
        <dbReference type="EMBL" id="CAH0374772.1"/>
    </source>
</evidence>
<feature type="transmembrane region" description="Helical" evidence="9">
    <location>
        <begin position="60"/>
        <end position="82"/>
    </location>
</feature>
<dbReference type="GO" id="GO:0016020">
    <property type="term" value="C:membrane"/>
    <property type="evidence" value="ECO:0007669"/>
    <property type="project" value="UniProtKB-SubCell"/>
</dbReference>
<feature type="domain" description="Peptidase S54 rhomboid" evidence="10">
    <location>
        <begin position="50"/>
        <end position="191"/>
    </location>
</feature>
<dbReference type="InterPro" id="IPR035952">
    <property type="entry name" value="Rhomboid-like_sf"/>
</dbReference>
<evidence type="ECO:0000256" key="3">
    <source>
        <dbReference type="ARBA" id="ARBA00022670"/>
    </source>
</evidence>
<feature type="transmembrane region" description="Helical" evidence="9">
    <location>
        <begin position="94"/>
        <end position="116"/>
    </location>
</feature>
<dbReference type="InterPro" id="IPR022764">
    <property type="entry name" value="Peptidase_S54_rhomboid_dom"/>
</dbReference>
<evidence type="ECO:0000259" key="10">
    <source>
        <dbReference type="Pfam" id="PF01694"/>
    </source>
</evidence>
<feature type="region of interest" description="Disordered" evidence="8">
    <location>
        <begin position="269"/>
        <end position="288"/>
    </location>
</feature>
<keyword evidence="3" id="KW-0645">Protease</keyword>
<evidence type="ECO:0000313" key="12">
    <source>
        <dbReference type="Proteomes" id="UP000789595"/>
    </source>
</evidence>
<dbReference type="PANTHER" id="PTHR43066:SF1">
    <property type="entry name" value="RHOMBOID PROTEIN 2"/>
    <property type="match status" value="1"/>
</dbReference>
<sequence length="288" mass="29710">MGYIHAAARLGLGTASICALLLAAAVFQFLCLDAASTRRFTISASTVAEGQFYRIVTSSFLHGGLLHLGMNVASTAAISGALERSAGTVRLLSITLWAVPLAGLVSCALSLLLTFLTRDESFARQHALGFSGVIFALAACEAARGGGRRSVFGVIEVPARLYPWALLVAMQVVIPNVSFVGHLGGLVVGSLEVTGWLAVALPSASAAAAVDARCSQLPGYVLSGDAYEVRAASGAGDIVSVVRHVVGFFVKLLGLDNAVRSLRQRAGSCLRTRHPSPPPAPAGASVEV</sequence>
<keyword evidence="4 9" id="KW-0812">Transmembrane</keyword>
<keyword evidence="5" id="KW-0378">Hydrolase</keyword>
<keyword evidence="7 9" id="KW-0472">Membrane</keyword>
<evidence type="ECO:0000256" key="7">
    <source>
        <dbReference type="ARBA" id="ARBA00023136"/>
    </source>
</evidence>
<comment type="similarity">
    <text evidence="2">Belongs to the peptidase S54 family.</text>
</comment>
<evidence type="ECO:0000256" key="9">
    <source>
        <dbReference type="SAM" id="Phobius"/>
    </source>
</evidence>